<dbReference type="InterPro" id="IPR051788">
    <property type="entry name" value="MFS_Transporter"/>
</dbReference>
<keyword evidence="4 7" id="KW-0812">Transmembrane</keyword>
<dbReference type="OrthoDB" id="413079at2759"/>
<comment type="similarity">
    <text evidence="2">Belongs to the major facilitator superfamily.</text>
</comment>
<evidence type="ECO:0000256" key="1">
    <source>
        <dbReference type="ARBA" id="ARBA00004127"/>
    </source>
</evidence>
<dbReference type="SUPFAM" id="SSF103473">
    <property type="entry name" value="MFS general substrate transporter"/>
    <property type="match status" value="1"/>
</dbReference>
<dbReference type="Gene3D" id="1.20.1250.20">
    <property type="entry name" value="MFS general substrate transporter like domains"/>
    <property type="match status" value="1"/>
</dbReference>
<proteinExistence type="inferred from homology"/>
<protein>
    <submittedName>
        <fullName evidence="8">Uncharacterized protein</fullName>
    </submittedName>
</protein>
<gene>
    <name evidence="8" type="ORF">EV702DRAFT_1221882</name>
</gene>
<evidence type="ECO:0000256" key="6">
    <source>
        <dbReference type="ARBA" id="ARBA00023136"/>
    </source>
</evidence>
<sequence>MNGVSNSRSSINCAQGLFNLRLDIGSRTLQVLERERPAQDVQVKTGMWTRTSVFISFCDQHRVLQILPLDAVYIRFQLGDEARLRSWMLLNGVEHDDGKASARGKLKTSSSPDLHTLYMMHLGANAGPAIYTLGVPILDSEVQISISRESGNSVDALFEGLGDQMQIGYTVVSLNFVFACLCLVTGAVSDAILAEGLGLGKVLHTKIEGRNNSQILGLHVPYDVDNNTSDHSHLRQIVATKDVHLLAAFTLLYVGAEVTIGGWSVTYIFGVRGGGPSSGYISPGFFGGMQQRLLIDFDSSFIPWIGERLALLIYAVLAIILELIVWFVPSLVGDAVAVSVIGVLLGPMYPIAMNHAGCILPRWLRAGALQKWGRQALHWSYLWWVLSRKILENPAVCCLATPSSSAFVVTSRAL</sequence>
<keyword evidence="3" id="KW-0813">Transport</keyword>
<accession>A0A9P6ZH42</accession>
<keyword evidence="5 7" id="KW-1133">Transmembrane helix</keyword>
<evidence type="ECO:0000256" key="4">
    <source>
        <dbReference type="ARBA" id="ARBA00022692"/>
    </source>
</evidence>
<evidence type="ECO:0000313" key="9">
    <source>
        <dbReference type="Proteomes" id="UP000714275"/>
    </source>
</evidence>
<dbReference type="InterPro" id="IPR036259">
    <property type="entry name" value="MFS_trans_sf"/>
</dbReference>
<dbReference type="PANTHER" id="PTHR23514:SF3">
    <property type="entry name" value="BYPASS OF STOP CODON PROTEIN 6"/>
    <property type="match status" value="1"/>
</dbReference>
<comment type="caution">
    <text evidence="8">The sequence shown here is derived from an EMBL/GenBank/DDBJ whole genome shotgun (WGS) entry which is preliminary data.</text>
</comment>
<reference evidence="8" key="1">
    <citation type="journal article" date="2020" name="New Phytol.">
        <title>Comparative genomics reveals dynamic genome evolution in host specialist ectomycorrhizal fungi.</title>
        <authorList>
            <person name="Lofgren L.A."/>
            <person name="Nguyen N.H."/>
            <person name="Vilgalys R."/>
            <person name="Ruytinx J."/>
            <person name="Liao H.L."/>
            <person name="Branco S."/>
            <person name="Kuo A."/>
            <person name="LaButti K."/>
            <person name="Lipzen A."/>
            <person name="Andreopoulos W."/>
            <person name="Pangilinan J."/>
            <person name="Riley R."/>
            <person name="Hundley H."/>
            <person name="Na H."/>
            <person name="Barry K."/>
            <person name="Grigoriev I.V."/>
            <person name="Stajich J.E."/>
            <person name="Kennedy P.G."/>
        </authorList>
    </citation>
    <scope>NUCLEOTIDE SEQUENCE</scope>
    <source>
        <strain evidence="8">DOB743</strain>
    </source>
</reference>
<keyword evidence="9" id="KW-1185">Reference proteome</keyword>
<comment type="subcellular location">
    <subcellularLocation>
        <location evidence="1">Endomembrane system</location>
        <topology evidence="1">Multi-pass membrane protein</topology>
    </subcellularLocation>
</comment>
<dbReference type="GO" id="GO:0012505">
    <property type="term" value="C:endomembrane system"/>
    <property type="evidence" value="ECO:0007669"/>
    <property type="project" value="UniProtKB-SubCell"/>
</dbReference>
<dbReference type="AlphaFoldDB" id="A0A9P6ZH42"/>
<evidence type="ECO:0000313" key="8">
    <source>
        <dbReference type="EMBL" id="KAG1763000.1"/>
    </source>
</evidence>
<keyword evidence="6 7" id="KW-0472">Membrane</keyword>
<feature type="transmembrane region" description="Helical" evidence="7">
    <location>
        <begin position="309"/>
        <end position="329"/>
    </location>
</feature>
<dbReference type="EMBL" id="JABBWD010000184">
    <property type="protein sequence ID" value="KAG1763000.1"/>
    <property type="molecule type" value="Genomic_DNA"/>
</dbReference>
<dbReference type="Proteomes" id="UP000714275">
    <property type="component" value="Unassembled WGS sequence"/>
</dbReference>
<dbReference type="GO" id="GO:0016020">
    <property type="term" value="C:membrane"/>
    <property type="evidence" value="ECO:0007669"/>
    <property type="project" value="TreeGrafter"/>
</dbReference>
<evidence type="ECO:0000256" key="7">
    <source>
        <dbReference type="SAM" id="Phobius"/>
    </source>
</evidence>
<name>A0A9P6ZH42_9AGAM</name>
<feature type="transmembrane region" description="Helical" evidence="7">
    <location>
        <begin position="335"/>
        <end position="352"/>
    </location>
</feature>
<organism evidence="8 9">
    <name type="scientific">Suillus placidus</name>
    <dbReference type="NCBI Taxonomy" id="48579"/>
    <lineage>
        <taxon>Eukaryota</taxon>
        <taxon>Fungi</taxon>
        <taxon>Dikarya</taxon>
        <taxon>Basidiomycota</taxon>
        <taxon>Agaricomycotina</taxon>
        <taxon>Agaricomycetes</taxon>
        <taxon>Agaricomycetidae</taxon>
        <taxon>Boletales</taxon>
        <taxon>Suillineae</taxon>
        <taxon>Suillaceae</taxon>
        <taxon>Suillus</taxon>
    </lineage>
</organism>
<evidence type="ECO:0000256" key="5">
    <source>
        <dbReference type="ARBA" id="ARBA00022989"/>
    </source>
</evidence>
<evidence type="ECO:0000256" key="3">
    <source>
        <dbReference type="ARBA" id="ARBA00022448"/>
    </source>
</evidence>
<dbReference type="PANTHER" id="PTHR23514">
    <property type="entry name" value="BYPASS OF STOP CODON PROTEIN 6"/>
    <property type="match status" value="1"/>
</dbReference>
<evidence type="ECO:0000256" key="2">
    <source>
        <dbReference type="ARBA" id="ARBA00008335"/>
    </source>
</evidence>